<dbReference type="PANTHER" id="PTHR44591:SF25">
    <property type="entry name" value="CHEMOTAXIS TWO-COMPONENT RESPONSE REGULATOR"/>
    <property type="match status" value="1"/>
</dbReference>
<evidence type="ECO:0000259" key="3">
    <source>
        <dbReference type="PROSITE" id="PS50110"/>
    </source>
</evidence>
<proteinExistence type="predicted"/>
<feature type="region of interest" description="Disordered" evidence="2">
    <location>
        <begin position="101"/>
        <end position="126"/>
    </location>
</feature>
<dbReference type="GO" id="GO:0000160">
    <property type="term" value="P:phosphorelay signal transduction system"/>
    <property type="evidence" value="ECO:0007669"/>
    <property type="project" value="InterPro"/>
</dbReference>
<dbReference type="SUPFAM" id="SSF52172">
    <property type="entry name" value="CheY-like"/>
    <property type="match status" value="1"/>
</dbReference>
<accession>A0A3B1BA92</accession>
<dbReference type="EMBL" id="UOFW01000251">
    <property type="protein sequence ID" value="VAX08904.1"/>
    <property type="molecule type" value="Genomic_DNA"/>
</dbReference>
<dbReference type="Pfam" id="PF00072">
    <property type="entry name" value="Response_reg"/>
    <property type="match status" value="1"/>
</dbReference>
<protein>
    <recommendedName>
        <fullName evidence="3">Response regulatory domain-containing protein</fullName>
    </recommendedName>
</protein>
<dbReference type="InterPro" id="IPR001789">
    <property type="entry name" value="Sig_transdc_resp-reg_receiver"/>
</dbReference>
<reference evidence="4" key="1">
    <citation type="submission" date="2018-06" db="EMBL/GenBank/DDBJ databases">
        <authorList>
            <person name="Zhirakovskaya E."/>
        </authorList>
    </citation>
    <scope>NUCLEOTIDE SEQUENCE</scope>
</reference>
<gene>
    <name evidence="4" type="ORF">MNBD_ALPHA03-2161</name>
</gene>
<evidence type="ECO:0000256" key="2">
    <source>
        <dbReference type="SAM" id="MobiDB-lite"/>
    </source>
</evidence>
<feature type="domain" description="Response regulatory" evidence="3">
    <location>
        <begin position="1"/>
        <end position="81"/>
    </location>
</feature>
<dbReference type="Gene3D" id="3.40.50.2300">
    <property type="match status" value="1"/>
</dbReference>
<evidence type="ECO:0000256" key="1">
    <source>
        <dbReference type="ARBA" id="ARBA00022553"/>
    </source>
</evidence>
<dbReference type="InterPro" id="IPR050595">
    <property type="entry name" value="Bact_response_regulator"/>
</dbReference>
<organism evidence="4">
    <name type="scientific">hydrothermal vent metagenome</name>
    <dbReference type="NCBI Taxonomy" id="652676"/>
    <lineage>
        <taxon>unclassified sequences</taxon>
        <taxon>metagenomes</taxon>
        <taxon>ecological metagenomes</taxon>
    </lineage>
</organism>
<dbReference type="InterPro" id="IPR011006">
    <property type="entry name" value="CheY-like_superfamily"/>
</dbReference>
<dbReference type="PANTHER" id="PTHR44591">
    <property type="entry name" value="STRESS RESPONSE REGULATOR PROTEIN 1"/>
    <property type="match status" value="1"/>
</dbReference>
<evidence type="ECO:0000313" key="4">
    <source>
        <dbReference type="EMBL" id="VAX08904.1"/>
    </source>
</evidence>
<sequence length="126" mass="14491">MGKQRVDCIFVDNMNQKENGLELTKHIRHEENNSLRKLPIILCTAFTGFQSITSARDAGVTEILAKPVSPDQIMEKMENALFNKRDFVEIEAYSGPDRRRRTIDYAGEEDRRNSHMLPPKINEQGD</sequence>
<dbReference type="PROSITE" id="PS50110">
    <property type="entry name" value="RESPONSE_REGULATORY"/>
    <property type="match status" value="1"/>
</dbReference>
<dbReference type="AlphaFoldDB" id="A0A3B1BA92"/>
<keyword evidence="1" id="KW-0597">Phosphoprotein</keyword>
<name>A0A3B1BA92_9ZZZZ</name>